<evidence type="ECO:0000256" key="1">
    <source>
        <dbReference type="SAM" id="MobiDB-lite"/>
    </source>
</evidence>
<organism evidence="3 4">
    <name type="scientific">Hymenobacter negativus</name>
    <dbReference type="NCBI Taxonomy" id="2795026"/>
    <lineage>
        <taxon>Bacteria</taxon>
        <taxon>Pseudomonadati</taxon>
        <taxon>Bacteroidota</taxon>
        <taxon>Cytophagia</taxon>
        <taxon>Cytophagales</taxon>
        <taxon>Hymenobacteraceae</taxon>
        <taxon>Hymenobacter</taxon>
    </lineage>
</organism>
<reference evidence="3 4" key="1">
    <citation type="submission" date="2021-03" db="EMBL/GenBank/DDBJ databases">
        <authorList>
            <person name="Kim M.K."/>
        </authorList>
    </citation>
    <scope>NUCLEOTIDE SEQUENCE [LARGE SCALE GENOMIC DNA]</scope>
    <source>
        <strain evidence="3 4">BT442</strain>
    </source>
</reference>
<feature type="transmembrane region" description="Helical" evidence="2">
    <location>
        <begin position="60"/>
        <end position="78"/>
    </location>
</feature>
<evidence type="ECO:0000313" key="3">
    <source>
        <dbReference type="EMBL" id="MBO2010675.1"/>
    </source>
</evidence>
<comment type="caution">
    <text evidence="3">The sequence shown here is derived from an EMBL/GenBank/DDBJ whole genome shotgun (WGS) entry which is preliminary data.</text>
</comment>
<keyword evidence="2" id="KW-0812">Transmembrane</keyword>
<sequence length="83" mass="9184">ERVKAIVPSRDRAVSPPVDERYKKNSPTTGGDRPRSLLLCHTTTRALLYFLSAMFKTSTFSFPAVLGRTLLAILLLVLRLPAA</sequence>
<dbReference type="EMBL" id="JAGETZ010000008">
    <property type="protein sequence ID" value="MBO2010675.1"/>
    <property type="molecule type" value="Genomic_DNA"/>
</dbReference>
<protein>
    <submittedName>
        <fullName evidence="3">Uncharacterized protein</fullName>
    </submittedName>
</protein>
<name>A0ABS3QIY1_9BACT</name>
<keyword evidence="4" id="KW-1185">Reference proteome</keyword>
<gene>
    <name evidence="3" type="ORF">J4E00_16560</name>
</gene>
<evidence type="ECO:0000256" key="2">
    <source>
        <dbReference type="SAM" id="Phobius"/>
    </source>
</evidence>
<keyword evidence="2" id="KW-1133">Transmembrane helix</keyword>
<keyword evidence="2" id="KW-0472">Membrane</keyword>
<feature type="non-terminal residue" evidence="3">
    <location>
        <position position="1"/>
    </location>
</feature>
<proteinExistence type="predicted"/>
<feature type="compositionally biased region" description="Basic and acidic residues" evidence="1">
    <location>
        <begin position="9"/>
        <end position="23"/>
    </location>
</feature>
<feature type="region of interest" description="Disordered" evidence="1">
    <location>
        <begin position="1"/>
        <end position="35"/>
    </location>
</feature>
<accession>A0ABS3QIY1</accession>
<evidence type="ECO:0000313" key="4">
    <source>
        <dbReference type="Proteomes" id="UP000664369"/>
    </source>
</evidence>
<dbReference type="Proteomes" id="UP000664369">
    <property type="component" value="Unassembled WGS sequence"/>
</dbReference>